<name>A0A2H1H9D6_ZYMTR</name>
<protein>
    <submittedName>
        <fullName evidence="2">Uncharacterized protein</fullName>
    </submittedName>
</protein>
<accession>A0A2H1H9D6</accession>
<dbReference type="AlphaFoldDB" id="A0A2H1H9D6"/>
<reference evidence="3" key="1">
    <citation type="submission" date="2017-05" db="EMBL/GenBank/DDBJ databases">
        <authorList>
            <person name="Song R."/>
            <person name="Chenine A.L."/>
            <person name="Ruprecht R.M."/>
        </authorList>
    </citation>
    <scope>NUCLEOTIDE SEQUENCE [LARGE SCALE GENOMIC DNA]</scope>
</reference>
<sequence>MSVSTLLCANFGLRCHRTTMVPLEVVVEVIQASRSFVQTLADANKVLTLLNAFTLLIVLALLGVIGVGVADGGVRAAMSGISSMEDGVKNIGGD</sequence>
<dbReference type="EMBL" id="LT854268">
    <property type="protein sequence ID" value="SMR62429.1"/>
    <property type="molecule type" value="Genomic_DNA"/>
</dbReference>
<proteinExistence type="predicted"/>
<gene>
    <name evidence="2" type="ORF">ZT1E4_G11743</name>
</gene>
<dbReference type="Proteomes" id="UP000245764">
    <property type="component" value="Chromosome 16"/>
</dbReference>
<evidence type="ECO:0000256" key="1">
    <source>
        <dbReference type="SAM" id="Phobius"/>
    </source>
</evidence>
<keyword evidence="1" id="KW-0812">Transmembrane</keyword>
<keyword evidence="1" id="KW-0472">Membrane</keyword>
<organism evidence="2 3">
    <name type="scientific">Zymoseptoria tritici ST99CH_1E4</name>
    <dbReference type="NCBI Taxonomy" id="1276532"/>
    <lineage>
        <taxon>Eukaryota</taxon>
        <taxon>Fungi</taxon>
        <taxon>Dikarya</taxon>
        <taxon>Ascomycota</taxon>
        <taxon>Pezizomycotina</taxon>
        <taxon>Dothideomycetes</taxon>
        <taxon>Dothideomycetidae</taxon>
        <taxon>Mycosphaerellales</taxon>
        <taxon>Mycosphaerellaceae</taxon>
        <taxon>Zymoseptoria</taxon>
    </lineage>
</organism>
<evidence type="ECO:0000313" key="2">
    <source>
        <dbReference type="EMBL" id="SMR62429.1"/>
    </source>
</evidence>
<evidence type="ECO:0000313" key="3">
    <source>
        <dbReference type="Proteomes" id="UP000245764"/>
    </source>
</evidence>
<keyword evidence="1" id="KW-1133">Transmembrane helix</keyword>
<feature type="transmembrane region" description="Helical" evidence="1">
    <location>
        <begin position="49"/>
        <end position="70"/>
    </location>
</feature>